<sequence>MRLLSIKEHPNGLKVVVASKLCGRQVEVTHKPDILEGAALEVSEAGVIFRLQANSAVLYFLPETQQGGSNDGKNNAEVWLEWEASQLQPVLVPYLLSVAGGREDKELRAALQTLLATLTTSHPLNTKEVNAATVVLFCSLVPLLSETVSATLLQEQPNLLAYLTTLKEVPSFKECVASWWNGGTSTLKNWVGCTTPPPCSSHSTLALLKGSPPATPARAAPPNPADQSKPVRATVSPEAVKEAEHWWQQPSKVCPAPRNRSAPILPVDGESNILVTAALPYVNNVPHLGNIIGCVLSSDCFARFCRLRGDNILFVSGTDEYGTATETKAIAEGLTPKQICDKYNAIHSDVYRWFNISFDYFGRTTTEQQTQIAQDIFNKLDGNKYICQESVEQLFCAKCQRFLADRFVEGTCPHPGCGYEDARGDQCDACGKLINAMELVQPRCKLCSSTPEVRSSSHLFLDLPSIEPKLKTWLPSSAPQWTSNAQVICDSWIKDGLKQRCITRDLKWGTPVPKDNFREKVFYVWFDAPIGYISMTACYTDQWQQWWFNPGQVKYYQFMAKDNVPFHSVVFPSTLLGTGQNWTKVTHLVATEYLNYEDTKFSKSRGIGVFGDQAASTGIPSDVWRFYLLYLRPEAQDTSFSWVDLQTKNNSELLNNLGNFVHRALTFVFKFFGGAIPAVCPSNQDFEVMAAINKELRQYTSSLACNHQRDGLRAVLSIARIGNQYIQDQEPFKLVKPNRPLEDRERGATVTAIAANIVALVAIVLEPYMPETSGRIKDLLGNPPQLRCLPQAFTQFLASGHVIKEPQPLITQLDTELIEKLSKQFGGETKAPTKKEVNPAEVAQLQAQIEAQGNKVRQMKAGGTASKAEVAAEVAILISLKGQLATAQGIEPTPAGDKDKKKSKKGGGGGKENIKQSPATATAQPPSSTPVDEAEVSRLQALITQQGDKVRALKTSGASKEAVGPEVAILLDLKQQLAAAQGIDPAILSGKDKKKKKRDGNVGCSCAL</sequence>
<proteinExistence type="inferred from homology"/>
<dbReference type="EC" id="6.1.1.10" evidence="3"/>
<evidence type="ECO:0000256" key="7">
    <source>
        <dbReference type="ARBA" id="ARBA00022741"/>
    </source>
</evidence>
<evidence type="ECO:0000256" key="14">
    <source>
        <dbReference type="RuleBase" id="RU363039"/>
    </source>
</evidence>
<evidence type="ECO:0000256" key="15">
    <source>
        <dbReference type="SAM" id="MobiDB-lite"/>
    </source>
</evidence>
<name>A0AAW0UIH1_SCYPA</name>
<keyword evidence="7 14" id="KW-0547">Nucleotide-binding</keyword>
<dbReference type="GO" id="GO:0005829">
    <property type="term" value="C:cytosol"/>
    <property type="evidence" value="ECO:0007669"/>
    <property type="project" value="TreeGrafter"/>
</dbReference>
<dbReference type="CDD" id="cd00939">
    <property type="entry name" value="MetRS_RNA"/>
    <property type="match status" value="2"/>
</dbReference>
<dbReference type="SUPFAM" id="SSF57770">
    <property type="entry name" value="Methionyl-tRNA synthetase (MetRS), Zn-domain"/>
    <property type="match status" value="1"/>
</dbReference>
<evidence type="ECO:0000313" key="18">
    <source>
        <dbReference type="EMBL" id="KAK8399898.1"/>
    </source>
</evidence>
<evidence type="ECO:0000256" key="3">
    <source>
        <dbReference type="ARBA" id="ARBA00012838"/>
    </source>
</evidence>
<evidence type="ECO:0000259" key="17">
    <source>
        <dbReference type="PROSITE" id="PS51185"/>
    </source>
</evidence>
<dbReference type="Gene3D" id="1.20.1050.10">
    <property type="match status" value="1"/>
</dbReference>
<comment type="subcellular location">
    <subcellularLocation>
        <location evidence="1">Cytoplasm</location>
    </subcellularLocation>
</comment>
<feature type="compositionally biased region" description="Polar residues" evidence="15">
    <location>
        <begin position="915"/>
        <end position="930"/>
    </location>
</feature>
<protein>
    <recommendedName>
        <fullName evidence="4">Methionine--tRNA ligase, cytoplasmic</fullName>
        <ecNumber evidence="3">6.1.1.10</ecNumber>
    </recommendedName>
    <alternativeName>
        <fullName evidence="12">Methionyl-tRNA synthetase</fullName>
    </alternativeName>
</protein>
<dbReference type="PROSITE" id="PS00178">
    <property type="entry name" value="AA_TRNA_LIGASE_I"/>
    <property type="match status" value="1"/>
</dbReference>
<organism evidence="18 19">
    <name type="scientific">Scylla paramamosain</name>
    <name type="common">Mud crab</name>
    <dbReference type="NCBI Taxonomy" id="85552"/>
    <lineage>
        <taxon>Eukaryota</taxon>
        <taxon>Metazoa</taxon>
        <taxon>Ecdysozoa</taxon>
        <taxon>Arthropoda</taxon>
        <taxon>Crustacea</taxon>
        <taxon>Multicrustacea</taxon>
        <taxon>Malacostraca</taxon>
        <taxon>Eumalacostraca</taxon>
        <taxon>Eucarida</taxon>
        <taxon>Decapoda</taxon>
        <taxon>Pleocyemata</taxon>
        <taxon>Brachyura</taxon>
        <taxon>Eubrachyura</taxon>
        <taxon>Portunoidea</taxon>
        <taxon>Portunidae</taxon>
        <taxon>Portuninae</taxon>
        <taxon>Scylla</taxon>
    </lineage>
</organism>
<dbReference type="Gene3D" id="1.10.730.10">
    <property type="entry name" value="Isoleucyl-tRNA Synthetase, Domain 1"/>
    <property type="match status" value="1"/>
</dbReference>
<evidence type="ECO:0000256" key="9">
    <source>
        <dbReference type="ARBA" id="ARBA00022884"/>
    </source>
</evidence>
<dbReference type="NCBIfam" id="NF001100">
    <property type="entry name" value="PRK00133.1"/>
    <property type="match status" value="1"/>
</dbReference>
<dbReference type="SUPFAM" id="SSF47616">
    <property type="entry name" value="GST C-terminal domain-like"/>
    <property type="match status" value="1"/>
</dbReference>
<dbReference type="Proteomes" id="UP001487740">
    <property type="component" value="Unassembled WGS sequence"/>
</dbReference>
<dbReference type="Gene3D" id="3.40.50.620">
    <property type="entry name" value="HUPs"/>
    <property type="match status" value="1"/>
</dbReference>
<evidence type="ECO:0000256" key="10">
    <source>
        <dbReference type="ARBA" id="ARBA00022917"/>
    </source>
</evidence>
<feature type="compositionally biased region" description="Pro residues" evidence="15">
    <location>
        <begin position="213"/>
        <end position="224"/>
    </location>
</feature>
<keyword evidence="11 14" id="KW-0030">Aminoacyl-tRNA synthetase</keyword>
<dbReference type="Pfam" id="PF09334">
    <property type="entry name" value="tRNA-synt_1g"/>
    <property type="match status" value="1"/>
</dbReference>
<dbReference type="InterPro" id="IPR015413">
    <property type="entry name" value="Methionyl/Leucyl_tRNA_Synth"/>
</dbReference>
<feature type="domain" description="WHEP-TRS" evidence="17">
    <location>
        <begin position="841"/>
        <end position="898"/>
    </location>
</feature>
<dbReference type="InterPro" id="IPR023458">
    <property type="entry name" value="Met-tRNA_ligase_1"/>
</dbReference>
<dbReference type="Gene3D" id="1.10.287.10">
    <property type="entry name" value="S15/NS1, RNA-binding"/>
    <property type="match status" value="2"/>
</dbReference>
<dbReference type="EMBL" id="JARAKH010000010">
    <property type="protein sequence ID" value="KAK8399898.1"/>
    <property type="molecule type" value="Genomic_DNA"/>
</dbReference>
<comment type="catalytic activity">
    <reaction evidence="13">
        <text>tRNA(Met) + L-methionine + ATP = L-methionyl-tRNA(Met) + AMP + diphosphate</text>
        <dbReference type="Rhea" id="RHEA:13481"/>
        <dbReference type="Rhea" id="RHEA-COMP:9667"/>
        <dbReference type="Rhea" id="RHEA-COMP:9698"/>
        <dbReference type="ChEBI" id="CHEBI:30616"/>
        <dbReference type="ChEBI" id="CHEBI:33019"/>
        <dbReference type="ChEBI" id="CHEBI:57844"/>
        <dbReference type="ChEBI" id="CHEBI:78442"/>
        <dbReference type="ChEBI" id="CHEBI:78530"/>
        <dbReference type="ChEBI" id="CHEBI:456215"/>
        <dbReference type="EC" id="6.1.1.10"/>
    </reaction>
</comment>
<evidence type="ECO:0000256" key="13">
    <source>
        <dbReference type="ARBA" id="ARBA00047364"/>
    </source>
</evidence>
<dbReference type="Gene3D" id="2.20.28.20">
    <property type="entry name" value="Methionyl-tRNA synthetase, Zn-domain"/>
    <property type="match status" value="1"/>
</dbReference>
<dbReference type="EMBL" id="JARAKH010000010">
    <property type="protein sequence ID" value="KAK8399896.1"/>
    <property type="molecule type" value="Genomic_DNA"/>
</dbReference>
<dbReference type="CDD" id="cd00814">
    <property type="entry name" value="MetRS_core"/>
    <property type="match status" value="1"/>
</dbReference>
<dbReference type="InterPro" id="IPR001412">
    <property type="entry name" value="aa-tRNA-synth_I_CS"/>
</dbReference>
<evidence type="ECO:0000313" key="19">
    <source>
        <dbReference type="Proteomes" id="UP001487740"/>
    </source>
</evidence>
<feature type="domain" description="WHEP-TRS" evidence="17">
    <location>
        <begin position="935"/>
        <end position="991"/>
    </location>
</feature>
<dbReference type="PROSITE" id="PS51185">
    <property type="entry name" value="WHEP_TRS_2"/>
    <property type="match status" value="2"/>
</dbReference>
<evidence type="ECO:0000256" key="11">
    <source>
        <dbReference type="ARBA" id="ARBA00023146"/>
    </source>
</evidence>
<dbReference type="NCBIfam" id="TIGR00398">
    <property type="entry name" value="metG"/>
    <property type="match status" value="1"/>
</dbReference>
<dbReference type="InterPro" id="IPR014758">
    <property type="entry name" value="Met-tRNA_synth"/>
</dbReference>
<dbReference type="InterPro" id="IPR033911">
    <property type="entry name" value="MetRS_core"/>
</dbReference>
<dbReference type="FunFam" id="2.20.28.20:FF:000001">
    <property type="entry name" value="Methionine--tRNA ligase"/>
    <property type="match status" value="1"/>
</dbReference>
<keyword evidence="8 14" id="KW-0067">ATP-binding</keyword>
<dbReference type="PANTHER" id="PTHR45765">
    <property type="entry name" value="METHIONINE--TRNA LIGASE"/>
    <property type="match status" value="1"/>
</dbReference>
<dbReference type="GO" id="GO:0006431">
    <property type="term" value="P:methionyl-tRNA aminoacylation"/>
    <property type="evidence" value="ECO:0007669"/>
    <property type="project" value="InterPro"/>
</dbReference>
<dbReference type="InterPro" id="IPR036282">
    <property type="entry name" value="Glutathione-S-Trfase_C_sf"/>
</dbReference>
<dbReference type="GO" id="GO:0005524">
    <property type="term" value="F:ATP binding"/>
    <property type="evidence" value="ECO:0007669"/>
    <property type="project" value="UniProtKB-KW"/>
</dbReference>
<keyword evidence="6 14" id="KW-0436">Ligase</keyword>
<dbReference type="SUPFAM" id="SSF47323">
    <property type="entry name" value="Anticodon-binding domain of a subclass of class I aminoacyl-tRNA synthetases"/>
    <property type="match status" value="1"/>
</dbReference>
<keyword evidence="9" id="KW-0694">RNA-binding</keyword>
<evidence type="ECO:0000256" key="2">
    <source>
        <dbReference type="ARBA" id="ARBA00005594"/>
    </source>
</evidence>
<dbReference type="InterPro" id="IPR014729">
    <property type="entry name" value="Rossmann-like_a/b/a_fold"/>
</dbReference>
<dbReference type="SUPFAM" id="SSF47060">
    <property type="entry name" value="S15/NS1 RNA-binding domain"/>
    <property type="match status" value="2"/>
</dbReference>
<comment type="similarity">
    <text evidence="2 14">Belongs to the class-I aminoacyl-tRNA synthetase family.</text>
</comment>
<keyword evidence="5" id="KW-0963">Cytoplasm</keyword>
<dbReference type="GO" id="GO:0003723">
    <property type="term" value="F:RNA binding"/>
    <property type="evidence" value="ECO:0007669"/>
    <property type="project" value="UniProtKB-KW"/>
</dbReference>
<dbReference type="AlphaFoldDB" id="A0AAW0UIH1"/>
<dbReference type="InterPro" id="IPR009068">
    <property type="entry name" value="uS15_NS1_RNA-bd_sf"/>
</dbReference>
<dbReference type="Pfam" id="PF00458">
    <property type="entry name" value="WHEP-TRS"/>
    <property type="match status" value="2"/>
</dbReference>
<dbReference type="InterPro" id="IPR041872">
    <property type="entry name" value="Anticodon_Met"/>
</dbReference>
<gene>
    <name evidence="18" type="ORF">O3P69_002944</name>
</gene>
<evidence type="ECO:0000256" key="12">
    <source>
        <dbReference type="ARBA" id="ARBA00030904"/>
    </source>
</evidence>
<reference evidence="18 19" key="1">
    <citation type="submission" date="2023-03" db="EMBL/GenBank/DDBJ databases">
        <title>High-quality genome of Scylla paramamosain provides insights in environmental adaptation.</title>
        <authorList>
            <person name="Zhang L."/>
        </authorList>
    </citation>
    <scope>NUCLEOTIDE SEQUENCE [LARGE SCALE GENOMIC DNA]</scope>
    <source>
        <strain evidence="18">LZ_2023a</strain>
        <tissue evidence="18">Muscle</tissue>
    </source>
</reference>
<dbReference type="GO" id="GO:0017101">
    <property type="term" value="C:aminoacyl-tRNA synthetase multienzyme complex"/>
    <property type="evidence" value="ECO:0007669"/>
    <property type="project" value="TreeGrafter"/>
</dbReference>
<dbReference type="FunFam" id="1.10.287.10:FF:000014">
    <property type="entry name" value="Methionyl-tRNA synthetase"/>
    <property type="match status" value="1"/>
</dbReference>
<feature type="domain" description="GST C-terminal" evidence="16">
    <location>
        <begin position="69"/>
        <end position="197"/>
    </location>
</feature>
<evidence type="ECO:0000256" key="8">
    <source>
        <dbReference type="ARBA" id="ARBA00022840"/>
    </source>
</evidence>
<keyword evidence="10 14" id="KW-0648">Protein biosynthesis</keyword>
<dbReference type="SMART" id="SM00991">
    <property type="entry name" value="WHEP-TRS"/>
    <property type="match status" value="2"/>
</dbReference>
<dbReference type="InterPro" id="IPR000738">
    <property type="entry name" value="WHEP-TRS_dom"/>
</dbReference>
<evidence type="ECO:0000256" key="5">
    <source>
        <dbReference type="ARBA" id="ARBA00022490"/>
    </source>
</evidence>
<dbReference type="Pfam" id="PF19303">
    <property type="entry name" value="Anticodon_3"/>
    <property type="match status" value="1"/>
</dbReference>
<dbReference type="CDD" id="cd07957">
    <property type="entry name" value="Anticodon_Ia_Met"/>
    <property type="match status" value="1"/>
</dbReference>
<dbReference type="InterPro" id="IPR029038">
    <property type="entry name" value="MetRS_Zn"/>
</dbReference>
<dbReference type="PROSITE" id="PS50405">
    <property type="entry name" value="GST_CTER"/>
    <property type="match status" value="1"/>
</dbReference>
<dbReference type="PRINTS" id="PR01041">
    <property type="entry name" value="TRNASYNTHMET"/>
</dbReference>
<evidence type="ECO:0000256" key="1">
    <source>
        <dbReference type="ARBA" id="ARBA00004496"/>
    </source>
</evidence>
<dbReference type="HAMAP" id="MF_00098">
    <property type="entry name" value="Met_tRNA_synth_type1"/>
    <property type="match status" value="1"/>
</dbReference>
<dbReference type="PANTHER" id="PTHR45765:SF1">
    <property type="entry name" value="METHIONINE--TRNA LIGASE, CYTOPLASMIC"/>
    <property type="match status" value="1"/>
</dbReference>
<evidence type="ECO:0000256" key="4">
    <source>
        <dbReference type="ARBA" id="ARBA00018335"/>
    </source>
</evidence>
<feature type="region of interest" description="Disordered" evidence="15">
    <location>
        <begin position="210"/>
        <end position="235"/>
    </location>
</feature>
<evidence type="ECO:0000256" key="6">
    <source>
        <dbReference type="ARBA" id="ARBA00022598"/>
    </source>
</evidence>
<evidence type="ECO:0000259" key="16">
    <source>
        <dbReference type="PROSITE" id="PS50405"/>
    </source>
</evidence>
<dbReference type="SUPFAM" id="SSF52374">
    <property type="entry name" value="Nucleotidylyl transferase"/>
    <property type="match status" value="1"/>
</dbReference>
<comment type="caution">
    <text evidence="18">The sequence shown here is derived from an EMBL/GenBank/DDBJ whole genome shotgun (WGS) entry which is preliminary data.</text>
</comment>
<keyword evidence="19" id="KW-1185">Reference proteome</keyword>
<dbReference type="InterPro" id="IPR010987">
    <property type="entry name" value="Glutathione-S-Trfase_C-like"/>
</dbReference>
<accession>A0AAW0UIH1</accession>
<dbReference type="GO" id="GO:0004825">
    <property type="term" value="F:methionine-tRNA ligase activity"/>
    <property type="evidence" value="ECO:0007669"/>
    <property type="project" value="UniProtKB-EC"/>
</dbReference>
<dbReference type="InterPro" id="IPR009080">
    <property type="entry name" value="tRNAsynth_Ia_anticodon-bd"/>
</dbReference>
<feature type="region of interest" description="Disordered" evidence="15">
    <location>
        <begin position="889"/>
        <end position="935"/>
    </location>
</feature>
<dbReference type="Gene3D" id="3.40.30.10">
    <property type="entry name" value="Glutaredoxin"/>
    <property type="match status" value="1"/>
</dbReference>